<organism evidence="1 2">
    <name type="scientific">Aromatoleum bremense</name>
    <dbReference type="NCBI Taxonomy" id="76115"/>
    <lineage>
        <taxon>Bacteria</taxon>
        <taxon>Pseudomonadati</taxon>
        <taxon>Pseudomonadota</taxon>
        <taxon>Betaproteobacteria</taxon>
        <taxon>Rhodocyclales</taxon>
        <taxon>Rhodocyclaceae</taxon>
        <taxon>Aromatoleum</taxon>
    </lineage>
</organism>
<keyword evidence="2" id="KW-1185">Reference proteome</keyword>
<protein>
    <submittedName>
        <fullName evidence="1">Uncharacterized protein</fullName>
    </submittedName>
</protein>
<comment type="caution">
    <text evidence="1">The sequence shown here is derived from an EMBL/GenBank/DDBJ whole genome shotgun (WGS) entry which is preliminary data.</text>
</comment>
<sequence>MRGTPETFLAFAPRGAGLLCALFYVVEGQDVFGWFIGATDSQHRAAFFELEKFYSPAPGGFLATDGNDLQGGWRFDYSKRKPGLDKGLPVPQDWIPELDRLQDVFDQEWLFFPEDPSAAREVEAYRDMELPFGEVAIKPQALGKLQKGAAVWRYFSPHFDGNVLDYLMPRWPLDYRDR</sequence>
<reference evidence="1 2" key="1">
    <citation type="submission" date="2019-12" db="EMBL/GenBank/DDBJ databases">
        <title>Comparative genomics gives insights into the taxonomy of the Azoarcus-Aromatoleum group and reveals separate origins of nif in the plant-associated Azoarcus and non-plant-associated Aromatoleum sub-groups.</title>
        <authorList>
            <person name="Lafos M."/>
            <person name="Maluk M."/>
            <person name="Batista M."/>
            <person name="Junghare M."/>
            <person name="Carmona M."/>
            <person name="Faoro H."/>
            <person name="Cruz L.M."/>
            <person name="Battistoni F."/>
            <person name="De Souza E."/>
            <person name="Pedrosa F."/>
            <person name="Chen W.-M."/>
            <person name="Poole P.S."/>
            <person name="Dixon R.A."/>
            <person name="James E.K."/>
        </authorList>
    </citation>
    <scope>NUCLEOTIDE SEQUENCE [LARGE SCALE GENOMIC DNA]</scope>
    <source>
        <strain evidence="1 2">PbN1</strain>
    </source>
</reference>
<dbReference type="Proteomes" id="UP000633943">
    <property type="component" value="Unassembled WGS sequence"/>
</dbReference>
<accession>A0ABX1NV63</accession>
<dbReference type="EMBL" id="WTVP01000015">
    <property type="protein sequence ID" value="NMG15407.1"/>
    <property type="molecule type" value="Genomic_DNA"/>
</dbReference>
<evidence type="ECO:0000313" key="1">
    <source>
        <dbReference type="EMBL" id="NMG15407.1"/>
    </source>
</evidence>
<proteinExistence type="predicted"/>
<evidence type="ECO:0000313" key="2">
    <source>
        <dbReference type="Proteomes" id="UP000633943"/>
    </source>
</evidence>
<name>A0ABX1NV63_9RHOO</name>
<dbReference type="RefSeq" id="WP_169202086.1">
    <property type="nucleotide sequence ID" value="NZ_CP059467.1"/>
</dbReference>
<gene>
    <name evidence="1" type="ORF">GPA24_07595</name>
</gene>